<dbReference type="InterPro" id="IPR005105">
    <property type="entry name" value="GlnD_Uridyltrans_N"/>
</dbReference>
<dbReference type="AlphaFoldDB" id="A0A4Y8Q9K0"/>
<feature type="domain" description="DUF294" evidence="2">
    <location>
        <begin position="209"/>
        <end position="350"/>
    </location>
</feature>
<protein>
    <recommendedName>
        <fullName evidence="5">CBS domain-containing protein</fullName>
    </recommendedName>
</protein>
<proteinExistence type="predicted"/>
<evidence type="ECO:0008006" key="5">
    <source>
        <dbReference type="Google" id="ProtNLM"/>
    </source>
</evidence>
<feature type="domain" description="Protein-PII uridylyltransferase N-terminal" evidence="1">
    <location>
        <begin position="40"/>
        <end position="169"/>
    </location>
</feature>
<evidence type="ECO:0000259" key="2">
    <source>
        <dbReference type="Pfam" id="PF10335"/>
    </source>
</evidence>
<dbReference type="InterPro" id="IPR043519">
    <property type="entry name" value="NT_sf"/>
</dbReference>
<dbReference type="OrthoDB" id="9810963at2"/>
<evidence type="ECO:0000313" key="4">
    <source>
        <dbReference type="Proteomes" id="UP000298246"/>
    </source>
</evidence>
<accession>A0A4Y8Q9K0</accession>
<sequence length="361" mass="41159">MNHLSMEQILARITQSERFDEMRMIRDQVHEMLREHLLFAHSLGLSRDINRIHDALIHRAAALTEAELAREGRSCPPVRFALMLFGSGGRCEQTLWSDQDNGFIYEDVPEEEREEVESYFAEFVGRLLSGLEALGYPPCEGNVVANNPQWRKPVSAYIAMALDWLAEPNWENMRYLLIMADMRCIYGEPELVERLRGAVLAYVREHVSVLQQLLSNTLHHKISLGVFGHLITERYGEDAGGFDVKYGAYIPIVNGIRLLAIQEGIAESTTLRRLEGLVAAGVLGAAEAQTWRQAFEIALKHRDMTPFTIDNGMYTTRSKLSAEQLTRELKQELKFCLRAGMELQKFVRKSVEAKLHQREKG</sequence>
<keyword evidence="4" id="KW-1185">Reference proteome</keyword>
<evidence type="ECO:0000259" key="1">
    <source>
        <dbReference type="Pfam" id="PF03445"/>
    </source>
</evidence>
<gene>
    <name evidence="3" type="ORF">B5M42_02845</name>
</gene>
<name>A0A4Y8Q9K0_9BACL</name>
<dbReference type="Proteomes" id="UP000298246">
    <property type="component" value="Unassembled WGS sequence"/>
</dbReference>
<dbReference type="SUPFAM" id="SSF81301">
    <property type="entry name" value="Nucleotidyltransferase"/>
    <property type="match status" value="1"/>
</dbReference>
<dbReference type="InterPro" id="IPR018821">
    <property type="entry name" value="DUF294_put_nucleoTrafse_sb-bd"/>
</dbReference>
<comment type="caution">
    <text evidence="3">The sequence shown here is derived from an EMBL/GenBank/DDBJ whole genome shotgun (WGS) entry which is preliminary data.</text>
</comment>
<evidence type="ECO:0000313" key="3">
    <source>
        <dbReference type="EMBL" id="TFE91396.1"/>
    </source>
</evidence>
<dbReference type="RefSeq" id="WP_134749524.1">
    <property type="nucleotide sequence ID" value="NZ_MYFO02000004.1"/>
</dbReference>
<organism evidence="3 4">
    <name type="scientific">Paenibacillus athensensis</name>
    <dbReference type="NCBI Taxonomy" id="1967502"/>
    <lineage>
        <taxon>Bacteria</taxon>
        <taxon>Bacillati</taxon>
        <taxon>Bacillota</taxon>
        <taxon>Bacilli</taxon>
        <taxon>Bacillales</taxon>
        <taxon>Paenibacillaceae</taxon>
        <taxon>Paenibacillus</taxon>
    </lineage>
</organism>
<dbReference type="Pfam" id="PF03445">
    <property type="entry name" value="DUF294"/>
    <property type="match status" value="1"/>
</dbReference>
<reference evidence="3 4" key="1">
    <citation type="submission" date="2017-03" db="EMBL/GenBank/DDBJ databases">
        <title>Isolation of Levoglucosan Utilizing Bacteria.</title>
        <authorList>
            <person name="Arya A.S."/>
        </authorList>
    </citation>
    <scope>NUCLEOTIDE SEQUENCE [LARGE SCALE GENOMIC DNA]</scope>
    <source>
        <strain evidence="3 4">MEC069</strain>
    </source>
</reference>
<dbReference type="Pfam" id="PF10335">
    <property type="entry name" value="DUF294_C"/>
    <property type="match status" value="1"/>
</dbReference>
<dbReference type="EMBL" id="MYFO01000002">
    <property type="protein sequence ID" value="TFE91396.1"/>
    <property type="molecule type" value="Genomic_DNA"/>
</dbReference>
<dbReference type="GO" id="GO:0008773">
    <property type="term" value="F:[protein-PII] uridylyltransferase activity"/>
    <property type="evidence" value="ECO:0007669"/>
    <property type="project" value="InterPro"/>
</dbReference>
<dbReference type="CDD" id="cd05401">
    <property type="entry name" value="NT_GlnE_GlnD_like"/>
    <property type="match status" value="1"/>
</dbReference>